<dbReference type="EMBL" id="RWGX01000006">
    <property type="protein sequence ID" value="RVU86912.1"/>
    <property type="molecule type" value="Genomic_DNA"/>
</dbReference>
<dbReference type="GO" id="GO:0008081">
    <property type="term" value="F:phosphoric diester hydrolase activity"/>
    <property type="evidence" value="ECO:0007669"/>
    <property type="project" value="InterPro"/>
</dbReference>
<feature type="signal peptide" evidence="6">
    <location>
        <begin position="1"/>
        <end position="23"/>
    </location>
</feature>
<dbReference type="GO" id="GO:0004436">
    <property type="term" value="F:phosphatidylinositol diacylglycerol-lyase activity"/>
    <property type="evidence" value="ECO:0007669"/>
    <property type="project" value="UniProtKB-EC"/>
</dbReference>
<feature type="chain" id="PRO_5043279473" description="1-phosphatidylinositol phosphodiesterase" evidence="6">
    <location>
        <begin position="24"/>
        <end position="333"/>
    </location>
</feature>
<dbReference type="InterPro" id="IPR051057">
    <property type="entry name" value="PI-PLC_domain"/>
</dbReference>
<sequence>MRKILLSMAFLAILQSCSSDSLAPRSDENIENISLKERLIASVSKDNWMSSIKASTPLSKLSIPGTHDSMSIKNWAFSSNQYGSINEQLGAGARIFDLRFNYENGQFMGYHGIVKLNITLDQIMSTFKEFLKVHPNEAIIVIMKKENGGDKSTWVNYFDAKMNEYESKGLVKKNWNTNSLLGDCRGRVLPLSRETYTNSTFVQGWSGNPNFSNATLIGNGNYNSFKISDFYTVNTILPSSINYKYDRIIENIIRSNTDSDVMSAYLTYCSGASAFAYPVAVADRVNPKVADYIQSNNLKLKSCGWILMDFINSEKGNRLSEKCIEISVNNFSN</sequence>
<dbReference type="Gene3D" id="3.20.20.190">
    <property type="entry name" value="Phosphatidylinositol (PI) phosphodiesterase"/>
    <property type="match status" value="1"/>
</dbReference>
<accession>A0AA94F0E6</accession>
<dbReference type="PROSITE" id="PS51257">
    <property type="entry name" value="PROKAR_LIPOPROTEIN"/>
    <property type="match status" value="1"/>
</dbReference>
<dbReference type="PANTHER" id="PTHR13593:SF113">
    <property type="entry name" value="SI:DKEY-266F7.9"/>
    <property type="match status" value="1"/>
</dbReference>
<evidence type="ECO:0000256" key="5">
    <source>
        <dbReference type="ARBA" id="ARBA00030782"/>
    </source>
</evidence>
<evidence type="ECO:0000313" key="8">
    <source>
        <dbReference type="EMBL" id="RVU86912.1"/>
    </source>
</evidence>
<feature type="domain" description="Phosphatidylinositol-specific phospholipase C X" evidence="7">
    <location>
        <begin position="55"/>
        <end position="193"/>
    </location>
</feature>
<dbReference type="EC" id="4.6.1.13" evidence="2"/>
<keyword evidence="6" id="KW-0732">Signal</keyword>
<comment type="caution">
    <text evidence="8">The sequence shown here is derived from an EMBL/GenBank/DDBJ whole genome shotgun (WGS) entry which is preliminary data.</text>
</comment>
<comment type="catalytic activity">
    <reaction evidence="1">
        <text>a 1,2-diacyl-sn-glycero-3-phospho-(1D-myo-inositol) = 1D-myo-inositol 1,2-cyclic phosphate + a 1,2-diacyl-sn-glycerol</text>
        <dbReference type="Rhea" id="RHEA:17093"/>
        <dbReference type="ChEBI" id="CHEBI:17815"/>
        <dbReference type="ChEBI" id="CHEBI:57880"/>
        <dbReference type="ChEBI" id="CHEBI:58484"/>
        <dbReference type="EC" id="4.6.1.13"/>
    </reaction>
</comment>
<evidence type="ECO:0000256" key="2">
    <source>
        <dbReference type="ARBA" id="ARBA00012581"/>
    </source>
</evidence>
<dbReference type="SMART" id="SM00148">
    <property type="entry name" value="PLCXc"/>
    <property type="match status" value="1"/>
</dbReference>
<gene>
    <name evidence="8" type="ORF">EJB19_15350</name>
</gene>
<evidence type="ECO:0000256" key="4">
    <source>
        <dbReference type="ARBA" id="ARBA00030474"/>
    </source>
</evidence>
<name>A0AA94F0E6_9FLAO</name>
<dbReference type="InterPro" id="IPR017946">
    <property type="entry name" value="PLC-like_Pdiesterase_TIM-brl"/>
</dbReference>
<evidence type="ECO:0000256" key="3">
    <source>
        <dbReference type="ARBA" id="ARBA00019758"/>
    </source>
</evidence>
<evidence type="ECO:0000259" key="7">
    <source>
        <dbReference type="SMART" id="SM00148"/>
    </source>
</evidence>
<dbReference type="AlphaFoldDB" id="A0AA94F0E6"/>
<dbReference type="SUPFAM" id="SSF51695">
    <property type="entry name" value="PLC-like phosphodiesterases"/>
    <property type="match status" value="1"/>
</dbReference>
<evidence type="ECO:0000256" key="6">
    <source>
        <dbReference type="SAM" id="SignalP"/>
    </source>
</evidence>
<dbReference type="InterPro" id="IPR000909">
    <property type="entry name" value="PLipase_C_PInositol-sp_X_dom"/>
</dbReference>
<reference evidence="8" key="1">
    <citation type="submission" date="2018-12" db="EMBL/GenBank/DDBJ databases">
        <title>Draft genome sequence of Flaovobacterium columnare BGFS27 isolated from channel catfish in Alabama.</title>
        <authorList>
            <person name="Cai W."/>
            <person name="Arias C."/>
        </authorList>
    </citation>
    <scope>NUCLEOTIDE SEQUENCE [LARGE SCALE GENOMIC DNA]</scope>
    <source>
        <strain evidence="8">BGFS27</strain>
    </source>
</reference>
<dbReference type="RefSeq" id="WP_088419093.1">
    <property type="nucleotide sequence ID" value="NZ_RWGX02000013.1"/>
</dbReference>
<protein>
    <recommendedName>
        <fullName evidence="3">1-phosphatidylinositol phosphodiesterase</fullName>
        <ecNumber evidence="2">4.6.1.13</ecNumber>
    </recommendedName>
    <alternativeName>
        <fullName evidence="4">Phosphatidylinositol diacylglycerol-lyase</fullName>
    </alternativeName>
    <alternativeName>
        <fullName evidence="5">Phosphatidylinositol-specific phospholipase C</fullName>
    </alternativeName>
</protein>
<dbReference type="Pfam" id="PF00388">
    <property type="entry name" value="PI-PLC-X"/>
    <property type="match status" value="1"/>
</dbReference>
<dbReference type="PANTHER" id="PTHR13593">
    <property type="match status" value="1"/>
</dbReference>
<proteinExistence type="predicted"/>
<dbReference type="GO" id="GO:0006629">
    <property type="term" value="P:lipid metabolic process"/>
    <property type="evidence" value="ECO:0007669"/>
    <property type="project" value="InterPro"/>
</dbReference>
<organism evidence="8">
    <name type="scientific">Flavobacterium columnare</name>
    <dbReference type="NCBI Taxonomy" id="996"/>
    <lineage>
        <taxon>Bacteria</taxon>
        <taxon>Pseudomonadati</taxon>
        <taxon>Bacteroidota</taxon>
        <taxon>Flavobacteriia</taxon>
        <taxon>Flavobacteriales</taxon>
        <taxon>Flavobacteriaceae</taxon>
        <taxon>Flavobacterium</taxon>
    </lineage>
</organism>
<dbReference type="PROSITE" id="PS50007">
    <property type="entry name" value="PIPLC_X_DOMAIN"/>
    <property type="match status" value="1"/>
</dbReference>
<evidence type="ECO:0000256" key="1">
    <source>
        <dbReference type="ARBA" id="ARBA00001316"/>
    </source>
</evidence>